<proteinExistence type="predicted"/>
<reference evidence="2 3" key="1">
    <citation type="submission" date="2019-02" db="EMBL/GenBank/DDBJ databases">
        <authorList>
            <consortium name="Pathogen Informatics"/>
        </authorList>
    </citation>
    <scope>NUCLEOTIDE SEQUENCE [LARGE SCALE GENOMIC DNA]</scope>
    <source>
        <strain evidence="2 3">3012STDY7078512</strain>
    </source>
</reference>
<evidence type="ECO:0000313" key="3">
    <source>
        <dbReference type="Proteomes" id="UP000396835"/>
    </source>
</evidence>
<dbReference type="OrthoDB" id="662759at2"/>
<dbReference type="Gene3D" id="3.40.30.40">
    <property type="entry name" value="Perfringolysin"/>
    <property type="match status" value="1"/>
</dbReference>
<dbReference type="Pfam" id="PF01289">
    <property type="entry name" value="Thiol_cytolysin"/>
    <property type="match status" value="1"/>
</dbReference>
<dbReference type="SUPFAM" id="SSF56978">
    <property type="entry name" value="Perfringolysin"/>
    <property type="match status" value="1"/>
</dbReference>
<protein>
    <submittedName>
        <fullName evidence="2">Hemolysin</fullName>
    </submittedName>
</protein>
<dbReference type="Gene3D" id="3.90.840.10">
    <property type="entry name" value="Thiol-activated cytolysin superfamily/Thiol-activated cytolysin, alpha-beta domain"/>
    <property type="match status" value="1"/>
</dbReference>
<evidence type="ECO:0000313" key="2">
    <source>
        <dbReference type="EMBL" id="VFB14482.1"/>
    </source>
</evidence>
<dbReference type="Proteomes" id="UP000396835">
    <property type="component" value="Unassembled WGS sequence"/>
</dbReference>
<dbReference type="PROSITE" id="PS51257">
    <property type="entry name" value="PROKAR_LIPOPROTEIN"/>
    <property type="match status" value="1"/>
</dbReference>
<dbReference type="RefSeq" id="WP_131752458.1">
    <property type="nucleotide sequence ID" value="NZ_CAACYH010000004.1"/>
</dbReference>
<name>A0A449I4Y5_9BACE</name>
<sequence>MKIKFYSFSLFALIAISFLISCSQDDSILAMEGQSDASTSIDKKTLKGRFDDSDFKWDYSFSTDSTDRESNELVIGALYPIKEIHPTVVTKAETTRRSNGAVDGSRRRSAEIVNPIDVTEILIDNANFLYVGAAFPQSEFANTFSKEITYPRNPIEISTNFQDPYLGEITKETGSFGYKKFMKEVLRSPEYKDHVASGVLESLDFQCSEFYSYSDIEKAFSSNIGLAKLFSAKVQRNSRKTNIKSRLMGQLISKNFSVTMETPVKGFFKEKTMDQSAENPVFIRSMSYGKLALLAIESEYSFEEVKKAVEAGIKWKISGSGSYSQRDTEILQRSTITVYVVTDDKSIANQNLNSFEGILKAFKVSYSEKSMGFPVTCMGQYTKDLSIFKVQTGSRRDSRRQ</sequence>
<feature type="signal peptide" evidence="1">
    <location>
        <begin position="1"/>
        <end position="23"/>
    </location>
</feature>
<dbReference type="Gene3D" id="3.30.1040.20">
    <property type="match status" value="1"/>
</dbReference>
<dbReference type="InterPro" id="IPR036363">
    <property type="entry name" value="Thiol_cytolysin_ab_sf"/>
</dbReference>
<gene>
    <name evidence="2" type="ORF">NCTC7812_02040</name>
</gene>
<feature type="chain" id="PRO_5019194135" evidence="1">
    <location>
        <begin position="24"/>
        <end position="401"/>
    </location>
</feature>
<evidence type="ECO:0000256" key="1">
    <source>
        <dbReference type="SAM" id="SignalP"/>
    </source>
</evidence>
<dbReference type="AlphaFoldDB" id="A0A449I4Y5"/>
<dbReference type="InterPro" id="IPR036359">
    <property type="entry name" value="Thiol_cytolysin_sf"/>
</dbReference>
<accession>A0A449I4Y5</accession>
<keyword evidence="1" id="KW-0732">Signal</keyword>
<organism evidence="2 3">
    <name type="scientific">Prevotella heparinolytica</name>
    <dbReference type="NCBI Taxonomy" id="28113"/>
    <lineage>
        <taxon>Bacteria</taxon>
        <taxon>Pseudomonadati</taxon>
        <taxon>Bacteroidota</taxon>
        <taxon>Bacteroidia</taxon>
        <taxon>Bacteroidales</taxon>
        <taxon>Bacteroidaceae</taxon>
        <taxon>Bacteroides</taxon>
    </lineage>
</organism>
<dbReference type="GO" id="GO:0015485">
    <property type="term" value="F:cholesterol binding"/>
    <property type="evidence" value="ECO:0007669"/>
    <property type="project" value="InterPro"/>
</dbReference>
<dbReference type="InterPro" id="IPR001869">
    <property type="entry name" value="Thiol_cytolysin"/>
</dbReference>
<dbReference type="EMBL" id="CAACYH010000004">
    <property type="protein sequence ID" value="VFB14482.1"/>
    <property type="molecule type" value="Genomic_DNA"/>
</dbReference>